<dbReference type="EnsemblMetazoa" id="AALB007437-RA">
    <property type="protein sequence ID" value="AALB007437-PA"/>
    <property type="gene ID" value="AALB007437"/>
</dbReference>
<dbReference type="Proteomes" id="UP000069272">
    <property type="component" value="Chromosome 3R"/>
</dbReference>
<feature type="domain" description="C2H2-type" evidence="11">
    <location>
        <begin position="441"/>
        <end position="468"/>
    </location>
</feature>
<evidence type="ECO:0000313" key="13">
    <source>
        <dbReference type="Proteomes" id="UP000069272"/>
    </source>
</evidence>
<dbReference type="GO" id="GO:0008270">
    <property type="term" value="F:zinc ion binding"/>
    <property type="evidence" value="ECO:0007669"/>
    <property type="project" value="UniProtKB-KW"/>
</dbReference>
<dbReference type="FunFam" id="3.30.160.60:FF:000322">
    <property type="entry name" value="GDNF-inducible zinc finger protein 1"/>
    <property type="match status" value="1"/>
</dbReference>
<evidence type="ECO:0000256" key="4">
    <source>
        <dbReference type="ARBA" id="ARBA00022771"/>
    </source>
</evidence>
<feature type="domain" description="C2H2-type" evidence="11">
    <location>
        <begin position="639"/>
        <end position="668"/>
    </location>
</feature>
<evidence type="ECO:0000256" key="6">
    <source>
        <dbReference type="ARBA" id="ARBA00023015"/>
    </source>
</evidence>
<dbReference type="GO" id="GO:0005634">
    <property type="term" value="C:nucleus"/>
    <property type="evidence" value="ECO:0007669"/>
    <property type="project" value="UniProtKB-SubCell"/>
</dbReference>
<dbReference type="PROSITE" id="PS50157">
    <property type="entry name" value="ZINC_FINGER_C2H2_2"/>
    <property type="match status" value="9"/>
</dbReference>
<evidence type="ECO:0000259" key="11">
    <source>
        <dbReference type="PROSITE" id="PS50157"/>
    </source>
</evidence>
<keyword evidence="13" id="KW-1185">Reference proteome</keyword>
<evidence type="ECO:0000313" key="12">
    <source>
        <dbReference type="EnsemblMetazoa" id="AALB007437-PA"/>
    </source>
</evidence>
<feature type="domain" description="C2H2-type" evidence="11">
    <location>
        <begin position="410"/>
        <end position="437"/>
    </location>
</feature>
<keyword evidence="3" id="KW-0677">Repeat</keyword>
<keyword evidence="9" id="KW-0539">Nucleus</keyword>
<evidence type="ECO:0000256" key="1">
    <source>
        <dbReference type="ARBA" id="ARBA00004123"/>
    </source>
</evidence>
<dbReference type="Pfam" id="PF00096">
    <property type="entry name" value="zf-C2H2"/>
    <property type="match status" value="5"/>
</dbReference>
<evidence type="ECO:0000256" key="10">
    <source>
        <dbReference type="SAM" id="MobiDB-lite"/>
    </source>
</evidence>
<name>A0A182FLM8_ANOAL</name>
<dbReference type="PANTHER" id="PTHR24381">
    <property type="entry name" value="ZINC FINGER PROTEIN"/>
    <property type="match status" value="1"/>
</dbReference>
<dbReference type="VEuPathDB" id="VectorBase:AALB007437"/>
<dbReference type="FunFam" id="3.30.160.60:FF:000100">
    <property type="entry name" value="Zinc finger 45-like"/>
    <property type="match status" value="1"/>
</dbReference>
<dbReference type="SMART" id="SM00355">
    <property type="entry name" value="ZnF_C2H2"/>
    <property type="match status" value="10"/>
</dbReference>
<feature type="compositionally biased region" description="Pro residues" evidence="10">
    <location>
        <begin position="334"/>
        <end position="343"/>
    </location>
</feature>
<evidence type="ECO:0000256" key="8">
    <source>
        <dbReference type="ARBA" id="ARBA00023163"/>
    </source>
</evidence>
<sequence>MRHDDPASLELEQPEPFHFPYCYICNTPDLQTETGNLCMLFQSEQNGYSAAKTLTEILQIDVTPNLCHSQLICINCNLLCVEYQQLLERVETIRIQMTVAYNQTVMKLAGLTEKVLKDTPVSDENLEQALQSFEKGFMSIDEVFQMEGLVADSIIEDPSSEHIAGVLPKLTLDWHAASTDQSIDSSVLLSSATMAEDQPQLDEQPQHVAVQEPEPTLATDQNITSTHLDPQEQNLIVPDANTPVDCDVSSDDKLHSLIADRIVEVKADDGTVMYCVYENVIESYTDQEESPPGTMMAGNDGEDTIANDDDDVVEYDEVVVESSEPAAQERTPVEQPPPLPPPFSLLDAVEEQLTTTENNEANDPAVTQPPFFKVEDVYYCTACSSQGKMNGYHVKSIAHHLKVEHGEKILVCERCDAVFSRRSPYNKHMDQHTADDCGGDFNCDICATKFYSVRALRIHRKNHVPASKLWSCELCEKKYVTKSLLEVHMNTHTGQRPYQCTVCSKDFSSKYVLAVHMKTHSEKPFACDLCEARFAQRSNLHSHRRVTHMNDKRFKCEICGACFKRRRLLVYHERSMHTGERPYKCDQCKATFAYPEHFQKHKRIHSGAKPFSCEVCNKSFNSRDNRNAHRYVHSDKKPFECVTCGAGFMRKSHLYGHMQKFGHLNDTIIVNQPHIKPNDTLDFTHESVTITCADGLADDTGEPIEPAAVAVGCSSEGMASHQSPRKLIEGEEDTTETMDDIIETDEYYIEQEEDEVEGMLEETSDSTAVPMADLQMVQSGIDDDSAVE</sequence>
<dbReference type="SUPFAM" id="SSF57667">
    <property type="entry name" value="beta-beta-alpha zinc fingers"/>
    <property type="match status" value="5"/>
</dbReference>
<dbReference type="PANTHER" id="PTHR24381:SF393">
    <property type="entry name" value="CHROMATIN-LINKED ADAPTOR FOR MSL PROTEINS, ISOFORM B"/>
    <property type="match status" value="1"/>
</dbReference>
<feature type="domain" description="C2H2-type" evidence="11">
    <location>
        <begin position="611"/>
        <end position="638"/>
    </location>
</feature>
<feature type="domain" description="C2H2-type" evidence="11">
    <location>
        <begin position="554"/>
        <end position="582"/>
    </location>
</feature>
<dbReference type="GO" id="GO:0048598">
    <property type="term" value="P:embryonic morphogenesis"/>
    <property type="evidence" value="ECO:0007669"/>
    <property type="project" value="UniProtKB-ARBA"/>
</dbReference>
<keyword evidence="5" id="KW-0862">Zinc</keyword>
<reference evidence="12 13" key="1">
    <citation type="journal article" date="2017" name="G3 (Bethesda)">
        <title>The Physical Genome Mapping of Anopheles albimanus Corrected Scaffold Misassemblies and Identified Interarm Rearrangements in Genus Anopheles.</title>
        <authorList>
            <person name="Artemov G.N."/>
            <person name="Peery A.N."/>
            <person name="Jiang X."/>
            <person name="Tu Z."/>
            <person name="Stegniy V.N."/>
            <person name="Sharakhova M.V."/>
            <person name="Sharakhov I.V."/>
        </authorList>
    </citation>
    <scope>NUCLEOTIDE SEQUENCE [LARGE SCALE GENOMIC DNA]</scope>
    <source>
        <strain evidence="12 13">ALBI9_A</strain>
    </source>
</reference>
<keyword evidence="6" id="KW-0805">Transcription regulation</keyword>
<feature type="region of interest" description="Disordered" evidence="10">
    <location>
        <begin position="322"/>
        <end position="344"/>
    </location>
</feature>
<dbReference type="STRING" id="7167.A0A182FLM8"/>
<reference evidence="12" key="2">
    <citation type="submission" date="2022-08" db="UniProtKB">
        <authorList>
            <consortium name="EnsemblMetazoa"/>
        </authorList>
    </citation>
    <scope>IDENTIFICATION</scope>
    <source>
        <strain evidence="12">STECLA/ALBI9_A</strain>
    </source>
</reference>
<evidence type="ECO:0000256" key="5">
    <source>
        <dbReference type="ARBA" id="ARBA00022833"/>
    </source>
</evidence>
<feature type="domain" description="C2H2-type" evidence="11">
    <location>
        <begin position="470"/>
        <end position="497"/>
    </location>
</feature>
<dbReference type="FunFam" id="3.30.160.60:FF:000624">
    <property type="entry name" value="zinc finger protein 697"/>
    <property type="match status" value="2"/>
</dbReference>
<dbReference type="InterPro" id="IPR013087">
    <property type="entry name" value="Znf_C2H2_type"/>
</dbReference>
<dbReference type="Pfam" id="PF12874">
    <property type="entry name" value="zf-met"/>
    <property type="match status" value="1"/>
</dbReference>
<dbReference type="Pfam" id="PF13912">
    <property type="entry name" value="zf-C2H2_6"/>
    <property type="match status" value="1"/>
</dbReference>
<dbReference type="GO" id="GO:0000977">
    <property type="term" value="F:RNA polymerase II transcription regulatory region sequence-specific DNA binding"/>
    <property type="evidence" value="ECO:0007669"/>
    <property type="project" value="TreeGrafter"/>
</dbReference>
<keyword evidence="2" id="KW-0479">Metal-binding</keyword>
<dbReference type="PROSITE" id="PS00028">
    <property type="entry name" value="ZINC_FINGER_C2H2_1"/>
    <property type="match status" value="8"/>
</dbReference>
<evidence type="ECO:0000256" key="7">
    <source>
        <dbReference type="ARBA" id="ARBA00023125"/>
    </source>
</evidence>
<accession>A0A182FLM8</accession>
<proteinExistence type="predicted"/>
<keyword evidence="7" id="KW-0238">DNA-binding</keyword>
<comment type="subcellular location">
    <subcellularLocation>
        <location evidence="1">Nucleus</location>
    </subcellularLocation>
</comment>
<organism evidence="12 13">
    <name type="scientific">Anopheles albimanus</name>
    <name type="common">New world malaria mosquito</name>
    <dbReference type="NCBI Taxonomy" id="7167"/>
    <lineage>
        <taxon>Eukaryota</taxon>
        <taxon>Metazoa</taxon>
        <taxon>Ecdysozoa</taxon>
        <taxon>Arthropoda</taxon>
        <taxon>Hexapoda</taxon>
        <taxon>Insecta</taxon>
        <taxon>Pterygota</taxon>
        <taxon>Neoptera</taxon>
        <taxon>Endopterygota</taxon>
        <taxon>Diptera</taxon>
        <taxon>Nematocera</taxon>
        <taxon>Culicoidea</taxon>
        <taxon>Culicidae</taxon>
        <taxon>Anophelinae</taxon>
        <taxon>Anopheles</taxon>
    </lineage>
</organism>
<feature type="domain" description="C2H2-type" evidence="11">
    <location>
        <begin position="498"/>
        <end position="525"/>
    </location>
</feature>
<dbReference type="InterPro" id="IPR036236">
    <property type="entry name" value="Znf_C2H2_sf"/>
</dbReference>
<feature type="domain" description="C2H2-type" evidence="11">
    <location>
        <begin position="583"/>
        <end position="610"/>
    </location>
</feature>
<keyword evidence="4" id="KW-0863">Zinc-finger</keyword>
<evidence type="ECO:0000256" key="9">
    <source>
        <dbReference type="ARBA" id="ARBA00023242"/>
    </source>
</evidence>
<protein>
    <recommendedName>
        <fullName evidence="11">C2H2-type domain-containing protein</fullName>
    </recommendedName>
</protein>
<dbReference type="AlphaFoldDB" id="A0A182FLM8"/>
<dbReference type="GO" id="GO:0048729">
    <property type="term" value="P:tissue morphogenesis"/>
    <property type="evidence" value="ECO:0007669"/>
    <property type="project" value="UniProtKB-ARBA"/>
</dbReference>
<dbReference type="Gene3D" id="3.30.160.60">
    <property type="entry name" value="Classic Zinc Finger"/>
    <property type="match status" value="8"/>
</dbReference>
<dbReference type="GO" id="GO:0000981">
    <property type="term" value="F:DNA-binding transcription factor activity, RNA polymerase II-specific"/>
    <property type="evidence" value="ECO:0007669"/>
    <property type="project" value="TreeGrafter"/>
</dbReference>
<evidence type="ECO:0000256" key="2">
    <source>
        <dbReference type="ARBA" id="ARBA00022723"/>
    </source>
</evidence>
<feature type="domain" description="C2H2-type" evidence="11">
    <location>
        <begin position="525"/>
        <end position="553"/>
    </location>
</feature>
<dbReference type="VEuPathDB" id="VectorBase:AALB20_031536"/>
<evidence type="ECO:0000256" key="3">
    <source>
        <dbReference type="ARBA" id="ARBA00022737"/>
    </source>
</evidence>
<dbReference type="FunFam" id="3.30.160.60:FF:000446">
    <property type="entry name" value="Zinc finger protein"/>
    <property type="match status" value="1"/>
</dbReference>
<keyword evidence="8" id="KW-0804">Transcription</keyword>